<evidence type="ECO:0000256" key="1">
    <source>
        <dbReference type="SAM" id="MobiDB-lite"/>
    </source>
</evidence>
<sequence>MPRENGPNLCGNQAKSGPVIPKLCLTLPDGMSLTSVVLESIGSNGCLLTGPASLPWRKPRPGGASLNPRSATLDGRSAGGVRTKLSTDYVDNANEDSNPTPNGMLNMVSALKPGSYESGSSSKAASHGGSLWGKVRGVSTSSQSETSRRMSKTAAVLTAIRPRRGMFHRVSRLAVPLSRLGAQAIGNPEDFKRFMRLKDAE</sequence>
<feature type="compositionally biased region" description="Low complexity" evidence="1">
    <location>
        <begin position="114"/>
        <end position="129"/>
    </location>
</feature>
<dbReference type="Proteomes" id="UP000271974">
    <property type="component" value="Unassembled WGS sequence"/>
</dbReference>
<protein>
    <submittedName>
        <fullName evidence="2">Uncharacterized protein</fullName>
    </submittedName>
</protein>
<dbReference type="EMBL" id="RQTK01000235">
    <property type="protein sequence ID" value="RUS83663.1"/>
    <property type="molecule type" value="Genomic_DNA"/>
</dbReference>
<evidence type="ECO:0000313" key="3">
    <source>
        <dbReference type="Proteomes" id="UP000271974"/>
    </source>
</evidence>
<evidence type="ECO:0000313" key="2">
    <source>
        <dbReference type="EMBL" id="RUS83663.1"/>
    </source>
</evidence>
<gene>
    <name evidence="2" type="ORF">EGW08_008569</name>
</gene>
<keyword evidence="3" id="KW-1185">Reference proteome</keyword>
<dbReference type="AlphaFoldDB" id="A0A3S0ZQT3"/>
<dbReference type="OrthoDB" id="10568743at2759"/>
<name>A0A3S0ZQT3_ELYCH</name>
<feature type="region of interest" description="Disordered" evidence="1">
    <location>
        <begin position="58"/>
        <end position="154"/>
    </location>
</feature>
<organism evidence="2 3">
    <name type="scientific">Elysia chlorotica</name>
    <name type="common">Eastern emerald elysia</name>
    <name type="synonym">Sea slug</name>
    <dbReference type="NCBI Taxonomy" id="188477"/>
    <lineage>
        <taxon>Eukaryota</taxon>
        <taxon>Metazoa</taxon>
        <taxon>Spiralia</taxon>
        <taxon>Lophotrochozoa</taxon>
        <taxon>Mollusca</taxon>
        <taxon>Gastropoda</taxon>
        <taxon>Heterobranchia</taxon>
        <taxon>Euthyneura</taxon>
        <taxon>Panpulmonata</taxon>
        <taxon>Sacoglossa</taxon>
        <taxon>Placobranchoidea</taxon>
        <taxon>Plakobranchidae</taxon>
        <taxon>Elysia</taxon>
    </lineage>
</organism>
<proteinExistence type="predicted"/>
<reference evidence="2 3" key="1">
    <citation type="submission" date="2019-01" db="EMBL/GenBank/DDBJ databases">
        <title>A draft genome assembly of the solar-powered sea slug Elysia chlorotica.</title>
        <authorList>
            <person name="Cai H."/>
            <person name="Li Q."/>
            <person name="Fang X."/>
            <person name="Li J."/>
            <person name="Curtis N.E."/>
            <person name="Altenburger A."/>
            <person name="Shibata T."/>
            <person name="Feng M."/>
            <person name="Maeda T."/>
            <person name="Schwartz J.A."/>
            <person name="Shigenobu S."/>
            <person name="Lundholm N."/>
            <person name="Nishiyama T."/>
            <person name="Yang H."/>
            <person name="Hasebe M."/>
            <person name="Li S."/>
            <person name="Pierce S.K."/>
            <person name="Wang J."/>
        </authorList>
    </citation>
    <scope>NUCLEOTIDE SEQUENCE [LARGE SCALE GENOMIC DNA]</scope>
    <source>
        <strain evidence="2">EC2010</strain>
        <tissue evidence="2">Whole organism of an adult</tissue>
    </source>
</reference>
<comment type="caution">
    <text evidence="2">The sequence shown here is derived from an EMBL/GenBank/DDBJ whole genome shotgun (WGS) entry which is preliminary data.</text>
</comment>
<accession>A0A3S0ZQT3</accession>